<proteinExistence type="predicted"/>
<evidence type="ECO:0000256" key="1">
    <source>
        <dbReference type="SAM" id="Coils"/>
    </source>
</evidence>
<gene>
    <name evidence="3" type="ORF">J2TS6_54820</name>
</gene>
<feature type="chain" id="PRO_5037241593" description="Copper amine oxidase" evidence="2">
    <location>
        <begin position="26"/>
        <end position="179"/>
    </location>
</feature>
<reference evidence="3" key="1">
    <citation type="submission" date="2021-03" db="EMBL/GenBank/DDBJ databases">
        <title>Antimicrobial resistance genes in bacteria isolated from Japanese honey, and their potential for conferring macrolide and lincosamide resistance in the American foulbrood pathogen Paenibacillus larvae.</title>
        <authorList>
            <person name="Okamoto M."/>
            <person name="Kumagai M."/>
            <person name="Kanamori H."/>
            <person name="Takamatsu D."/>
        </authorList>
    </citation>
    <scope>NUCLEOTIDE SEQUENCE</scope>
    <source>
        <strain evidence="3">J2TS6</strain>
    </source>
</reference>
<protein>
    <recommendedName>
        <fullName evidence="5">Copper amine oxidase</fullName>
    </recommendedName>
</protein>
<name>A0A919XK06_9BACL</name>
<evidence type="ECO:0008006" key="5">
    <source>
        <dbReference type="Google" id="ProtNLM"/>
    </source>
</evidence>
<keyword evidence="1" id="KW-0175">Coiled coil</keyword>
<organism evidence="3 4">
    <name type="scientific">Paenibacillus albilobatus</name>
    <dbReference type="NCBI Taxonomy" id="2716884"/>
    <lineage>
        <taxon>Bacteria</taxon>
        <taxon>Bacillati</taxon>
        <taxon>Bacillota</taxon>
        <taxon>Bacilli</taxon>
        <taxon>Bacillales</taxon>
        <taxon>Paenibacillaceae</taxon>
        <taxon>Paenibacillus</taxon>
    </lineage>
</organism>
<accession>A0A919XK06</accession>
<sequence>MKKWLYLLSGVVIGAVVATSSSAFAAQVKSLVGQKVTGEYTVVVNGKTLSDKGAVIDGRTNAPVRALSDALGADLKVEGKIINITTNESSNLPSGNNVGDSNTPKEIQKSALLNQKSLLEAEIDRLKKSKEYNQEQYEKTQESFPKQVFKQAVDEIDKQLSEKNQELEKLNDQLAALEK</sequence>
<keyword evidence="4" id="KW-1185">Reference proteome</keyword>
<dbReference type="AlphaFoldDB" id="A0A919XK06"/>
<keyword evidence="2" id="KW-0732">Signal</keyword>
<evidence type="ECO:0000313" key="4">
    <source>
        <dbReference type="Proteomes" id="UP000679779"/>
    </source>
</evidence>
<evidence type="ECO:0000256" key="2">
    <source>
        <dbReference type="SAM" id="SignalP"/>
    </source>
</evidence>
<dbReference type="EMBL" id="BORQ01000009">
    <property type="protein sequence ID" value="GIO34341.1"/>
    <property type="molecule type" value="Genomic_DNA"/>
</dbReference>
<comment type="caution">
    <text evidence="3">The sequence shown here is derived from an EMBL/GenBank/DDBJ whole genome shotgun (WGS) entry which is preliminary data.</text>
</comment>
<dbReference type="RefSeq" id="WP_212958783.1">
    <property type="nucleotide sequence ID" value="NZ_BORQ01000009.1"/>
</dbReference>
<feature type="coiled-coil region" evidence="1">
    <location>
        <begin position="109"/>
        <end position="177"/>
    </location>
</feature>
<evidence type="ECO:0000313" key="3">
    <source>
        <dbReference type="EMBL" id="GIO34341.1"/>
    </source>
</evidence>
<dbReference type="Proteomes" id="UP000679779">
    <property type="component" value="Unassembled WGS sequence"/>
</dbReference>
<feature type="signal peptide" evidence="2">
    <location>
        <begin position="1"/>
        <end position="25"/>
    </location>
</feature>